<dbReference type="EMBL" id="QKRB01000043">
    <property type="protein sequence ID" value="PZD95946.1"/>
    <property type="molecule type" value="Genomic_DNA"/>
</dbReference>
<proteinExistence type="predicted"/>
<evidence type="ECO:0000256" key="3">
    <source>
        <dbReference type="ARBA" id="ARBA00022475"/>
    </source>
</evidence>
<dbReference type="GO" id="GO:0005886">
    <property type="term" value="C:plasma membrane"/>
    <property type="evidence" value="ECO:0007669"/>
    <property type="project" value="UniProtKB-SubCell"/>
</dbReference>
<dbReference type="PANTHER" id="PTHR23522">
    <property type="entry name" value="BLL5896 PROTEIN"/>
    <property type="match status" value="1"/>
</dbReference>
<dbReference type="OrthoDB" id="1650886at2"/>
<comment type="subcellular location">
    <subcellularLocation>
        <location evidence="1">Cell inner membrane</location>
        <topology evidence="1">Multi-pass membrane protein</topology>
    </subcellularLocation>
</comment>
<protein>
    <submittedName>
        <fullName evidence="10">MFS transporter</fullName>
    </submittedName>
</protein>
<dbReference type="InterPro" id="IPR036259">
    <property type="entry name" value="MFS_trans_sf"/>
</dbReference>
<dbReference type="PANTHER" id="PTHR23522:SF10">
    <property type="entry name" value="3-PHENYLPROPIONIC ACID TRANSPORTER-RELATED"/>
    <property type="match status" value="1"/>
</dbReference>
<accession>A0A2W1L9M6</accession>
<feature type="transmembrane region" description="Helical" evidence="8">
    <location>
        <begin position="254"/>
        <end position="270"/>
    </location>
</feature>
<dbReference type="RefSeq" id="WP_111146691.1">
    <property type="nucleotide sequence ID" value="NZ_QKRB01000043.1"/>
</dbReference>
<feature type="transmembrane region" description="Helical" evidence="8">
    <location>
        <begin position="88"/>
        <end position="104"/>
    </location>
</feature>
<evidence type="ECO:0000256" key="6">
    <source>
        <dbReference type="ARBA" id="ARBA00022989"/>
    </source>
</evidence>
<dbReference type="AlphaFoldDB" id="A0A2W1L9M6"/>
<keyword evidence="11" id="KW-1185">Reference proteome</keyword>
<dbReference type="GO" id="GO:0030395">
    <property type="term" value="F:lactose binding"/>
    <property type="evidence" value="ECO:0007669"/>
    <property type="project" value="TreeGrafter"/>
</dbReference>
<feature type="transmembrane region" description="Helical" evidence="8">
    <location>
        <begin position="370"/>
        <end position="392"/>
    </location>
</feature>
<feature type="transmembrane region" description="Helical" evidence="8">
    <location>
        <begin position="306"/>
        <end position="330"/>
    </location>
</feature>
<keyword evidence="6 8" id="KW-1133">Transmembrane helix</keyword>
<feature type="transmembrane region" description="Helical" evidence="8">
    <location>
        <begin position="282"/>
        <end position="300"/>
    </location>
</feature>
<feature type="transmembrane region" description="Helical" evidence="8">
    <location>
        <begin position="176"/>
        <end position="196"/>
    </location>
</feature>
<feature type="transmembrane region" description="Helical" evidence="8">
    <location>
        <begin position="217"/>
        <end position="234"/>
    </location>
</feature>
<dbReference type="Proteomes" id="UP000249522">
    <property type="component" value="Unassembled WGS sequence"/>
</dbReference>
<dbReference type="InterPro" id="IPR026032">
    <property type="entry name" value="HcaT-like"/>
</dbReference>
<evidence type="ECO:0000313" key="10">
    <source>
        <dbReference type="EMBL" id="PZD95946.1"/>
    </source>
</evidence>
<keyword evidence="2" id="KW-0813">Transport</keyword>
<keyword evidence="4" id="KW-0997">Cell inner membrane</keyword>
<evidence type="ECO:0000313" key="11">
    <source>
        <dbReference type="Proteomes" id="UP000249522"/>
    </source>
</evidence>
<dbReference type="PIRSF" id="PIRSF004925">
    <property type="entry name" value="HcaT"/>
    <property type="match status" value="1"/>
</dbReference>
<feature type="transmembrane region" description="Helical" evidence="8">
    <location>
        <begin position="57"/>
        <end position="76"/>
    </location>
</feature>
<keyword evidence="3" id="KW-1003">Cell membrane</keyword>
<dbReference type="GO" id="GO:0015528">
    <property type="term" value="F:lactose:proton symporter activity"/>
    <property type="evidence" value="ECO:0007669"/>
    <property type="project" value="TreeGrafter"/>
</dbReference>
<feature type="domain" description="Major facilitator superfamily associated" evidence="9">
    <location>
        <begin position="25"/>
        <end position="374"/>
    </location>
</feature>
<evidence type="ECO:0000256" key="7">
    <source>
        <dbReference type="ARBA" id="ARBA00023136"/>
    </source>
</evidence>
<dbReference type="InterPro" id="IPR024989">
    <property type="entry name" value="MFS_assoc_dom"/>
</dbReference>
<name>A0A2W1L9M6_9BACL</name>
<feature type="transmembrane region" description="Helical" evidence="8">
    <location>
        <begin position="150"/>
        <end position="170"/>
    </location>
</feature>
<dbReference type="Pfam" id="PF12832">
    <property type="entry name" value="MFS_1_like"/>
    <property type="match status" value="1"/>
</dbReference>
<evidence type="ECO:0000256" key="1">
    <source>
        <dbReference type="ARBA" id="ARBA00004429"/>
    </source>
</evidence>
<evidence type="ECO:0000256" key="4">
    <source>
        <dbReference type="ARBA" id="ARBA00022519"/>
    </source>
</evidence>
<sequence length="397" mass="43516">MTTYSNAAANEPGRSSRAGSETALLRIYCYLFYSTVALIVSYFPLYFADQGYSPSEIGLIYAVGPAVSIAANLLTGTASDKYRTIKKLLVILFIGQLIMLAALMQAGSFIWVFLIMAGFYFFQTPVMPLSDSMILLSTHSTGRNYPSIRIFGSIGFACSAFLIGLLLKAYGSGATLWITITLVSLTLGVALMLRDYQGSLKKMEFSGLYKLLAKPRIVLFFLLILIVSVAHRMYEGFLALTLREMGASEGLIGTAWFASALSEIPVLFLLGKYGHKLRELPLLAFASLMYAARFFMMSRIDDPSFVIVLQLMHSISFGIYFSTALRYLTFLIPDEYRASGQAIYAIVWAGFAGLISGTAGGMLFESMGPHWFYAAASGLALSAGIGFMLMHVTSRTR</sequence>
<keyword evidence="5 8" id="KW-0812">Transmembrane</keyword>
<organism evidence="10 11">
    <name type="scientific">Paenibacillus sambharensis</name>
    <dbReference type="NCBI Taxonomy" id="1803190"/>
    <lineage>
        <taxon>Bacteria</taxon>
        <taxon>Bacillati</taxon>
        <taxon>Bacillota</taxon>
        <taxon>Bacilli</taxon>
        <taxon>Bacillales</taxon>
        <taxon>Paenibacillaceae</taxon>
        <taxon>Paenibacillus</taxon>
    </lineage>
</organism>
<feature type="transmembrane region" description="Helical" evidence="8">
    <location>
        <begin position="110"/>
        <end position="129"/>
    </location>
</feature>
<feature type="transmembrane region" description="Helical" evidence="8">
    <location>
        <begin position="342"/>
        <end position="364"/>
    </location>
</feature>
<reference evidence="10 11" key="1">
    <citation type="submission" date="2018-06" db="EMBL/GenBank/DDBJ databases">
        <title>Paenibacillus imtechensis sp. nov.</title>
        <authorList>
            <person name="Pinnaka A.K."/>
            <person name="Singh H."/>
            <person name="Kaur M."/>
        </authorList>
    </citation>
    <scope>NUCLEOTIDE SEQUENCE [LARGE SCALE GENOMIC DNA]</scope>
    <source>
        <strain evidence="10 11">SMB1</strain>
    </source>
</reference>
<evidence type="ECO:0000256" key="8">
    <source>
        <dbReference type="SAM" id="Phobius"/>
    </source>
</evidence>
<evidence type="ECO:0000256" key="2">
    <source>
        <dbReference type="ARBA" id="ARBA00022448"/>
    </source>
</evidence>
<evidence type="ECO:0000259" key="9">
    <source>
        <dbReference type="Pfam" id="PF12832"/>
    </source>
</evidence>
<feature type="transmembrane region" description="Helical" evidence="8">
    <location>
        <begin position="23"/>
        <end position="45"/>
    </location>
</feature>
<dbReference type="SUPFAM" id="SSF103473">
    <property type="entry name" value="MFS general substrate transporter"/>
    <property type="match status" value="1"/>
</dbReference>
<dbReference type="Gene3D" id="1.20.1250.20">
    <property type="entry name" value="MFS general substrate transporter like domains"/>
    <property type="match status" value="2"/>
</dbReference>
<gene>
    <name evidence="10" type="ORF">DNH61_10945</name>
</gene>
<keyword evidence="7 8" id="KW-0472">Membrane</keyword>
<evidence type="ECO:0000256" key="5">
    <source>
        <dbReference type="ARBA" id="ARBA00022692"/>
    </source>
</evidence>
<comment type="caution">
    <text evidence="10">The sequence shown here is derived from an EMBL/GenBank/DDBJ whole genome shotgun (WGS) entry which is preliminary data.</text>
</comment>